<accession>A0A839CJ97</accession>
<protein>
    <submittedName>
        <fullName evidence="2">DUF4062 domain-containing protein</fullName>
    </submittedName>
</protein>
<organism evidence="2 3">
    <name type="scientific">Klebsiella grimontii</name>
    <dbReference type="NCBI Taxonomy" id="2058152"/>
    <lineage>
        <taxon>Bacteria</taxon>
        <taxon>Pseudomonadati</taxon>
        <taxon>Pseudomonadota</taxon>
        <taxon>Gammaproteobacteria</taxon>
        <taxon>Enterobacterales</taxon>
        <taxon>Enterobacteriaceae</taxon>
        <taxon>Klebsiella/Raoultella group</taxon>
        <taxon>Klebsiella</taxon>
    </lineage>
</organism>
<comment type="caution">
    <text evidence="2">The sequence shown here is derived from an EMBL/GenBank/DDBJ whole genome shotgun (WGS) entry which is preliminary data.</text>
</comment>
<proteinExistence type="predicted"/>
<gene>
    <name evidence="2" type="ORF">HV064_09955</name>
</gene>
<evidence type="ECO:0000259" key="1">
    <source>
        <dbReference type="Pfam" id="PF13271"/>
    </source>
</evidence>
<name>A0A839CJ97_9ENTR</name>
<evidence type="ECO:0000313" key="2">
    <source>
        <dbReference type="EMBL" id="MBA8124218.1"/>
    </source>
</evidence>
<dbReference type="Pfam" id="PF13271">
    <property type="entry name" value="DUF4062"/>
    <property type="match status" value="1"/>
</dbReference>
<dbReference type="Proteomes" id="UP000557483">
    <property type="component" value="Unassembled WGS sequence"/>
</dbReference>
<dbReference type="InterPro" id="IPR025139">
    <property type="entry name" value="DUF4062"/>
</dbReference>
<reference evidence="2 3" key="1">
    <citation type="submission" date="2020-06" db="EMBL/GenBank/DDBJ databases">
        <title>REHAB project genomes.</title>
        <authorList>
            <person name="Shaw L.P."/>
        </authorList>
    </citation>
    <scope>NUCLEOTIDE SEQUENCE [LARGE SCALE GENOMIC DNA]</scope>
    <source>
        <strain evidence="2 3">RHBSTW-00092</strain>
    </source>
</reference>
<sequence length="376" mass="41711">MNIFISSLISGFEDKRDAVKKAITVLGHKPVMAEDFGARSDSPQITCLKGVRESDAVILILGSRYGAKQQQGLSATHEEILEARTTKPLIIFLETGCKPEPEQEKLINEVSTWEKGLFREDFTSAEDLFEKSVKAISQLQLAHALLPVDPEGLKYRAVQNLPKGNQSTYQSSARLQLSFAVGPNSTIIRPAQIDSKELINSMSQQALFGSRPIFDKKIGINDTLDNDSLCISQDVNRDRHNLIRLSPSGDILLVLSLPSNSGGLPVLIEEHVSDALSKGFDYASWLLNEIDSTQRLTHIVPAVSVSGASSMGWCKLSEHQASPNTMTHSYLGSGQKEEPVLLNPAHIVRQSFILDKRSYVEDFMALMRRMWQSKQY</sequence>
<dbReference type="EMBL" id="JABXRN010000001">
    <property type="protein sequence ID" value="MBA8124218.1"/>
    <property type="molecule type" value="Genomic_DNA"/>
</dbReference>
<feature type="domain" description="DUF4062" evidence="1">
    <location>
        <begin position="3"/>
        <end position="83"/>
    </location>
</feature>
<dbReference type="RefSeq" id="WP_064343334.1">
    <property type="nucleotide sequence ID" value="NZ_CP056760.1"/>
</dbReference>
<evidence type="ECO:0000313" key="3">
    <source>
        <dbReference type="Proteomes" id="UP000557483"/>
    </source>
</evidence>
<dbReference type="AlphaFoldDB" id="A0A839CJ97"/>